<proteinExistence type="predicted"/>
<dbReference type="EMBL" id="JAQHRD010000001">
    <property type="protein sequence ID" value="KAJ6446700.1"/>
    <property type="molecule type" value="Genomic_DNA"/>
</dbReference>
<sequence length="512" mass="55607">MTASMEPISPASNVGPGSRSSAEAVLLEAARVAGLQLRRDDVRAALADPEHGPALGEWAGTHLGADTLLSADELALSPRRLSQRVADNGGADLDRYTALDRAGQVDRLSAMYDLAEVQAVNEAELRAAIEELTRSTSTITKQTQTLRQQQDALSRLVKKQAENDTKRRELERSRRRTAETERRQLAHEVEQLAQTIGYRIADLEQQGVDAEPALKAAVDDAFKSDDKLLSSLQKLGWELDRPDPDEAQTVESLREACMRLIKVTVETVQAKLDAIYLDTLTAAESSGNVKPATANEVKALQDEVESLYSEILPVAQMSVEQQHLEPALASITARSGQSLNRTAAAVSYASRPPASPVRRPSPIRVRPNTTGSHDRRRSSGAPDEAPLETLCSRLALLLDEDEGKKQVASLAKVVADRSRKNADVARGAQESFEATATTQLNDARLAVQLLKDSILAESPFGQIALVDPEMDGSIAILQQEVAKARKKLQDVEGEGLASRSEKLTELVQRWGS</sequence>
<dbReference type="Proteomes" id="UP001163105">
    <property type="component" value="Unassembled WGS sequence"/>
</dbReference>
<evidence type="ECO:0000313" key="2">
    <source>
        <dbReference type="EMBL" id="KAJ6446700.1"/>
    </source>
</evidence>
<reference evidence="2" key="1">
    <citation type="submission" date="2023-01" db="EMBL/GenBank/DDBJ databases">
        <title>The growth and conidiation of Purpureocillium lavendulum are regulated by nitrogen source and histone H3K14 acetylation.</title>
        <authorList>
            <person name="Tang P."/>
            <person name="Han J."/>
            <person name="Zhang C."/>
            <person name="Tang P."/>
            <person name="Qi F."/>
            <person name="Zhang K."/>
            <person name="Liang L."/>
        </authorList>
    </citation>
    <scope>NUCLEOTIDE SEQUENCE</scope>
    <source>
        <strain evidence="2">YMF1.00683</strain>
    </source>
</reference>
<gene>
    <name evidence="2" type="ORF">O9K51_01473</name>
</gene>
<comment type="caution">
    <text evidence="2">The sequence shown here is derived from an EMBL/GenBank/DDBJ whole genome shotgun (WGS) entry which is preliminary data.</text>
</comment>
<evidence type="ECO:0000313" key="3">
    <source>
        <dbReference type="Proteomes" id="UP001163105"/>
    </source>
</evidence>
<accession>A0AB34G964</accession>
<name>A0AB34G964_9HYPO</name>
<feature type="region of interest" description="Disordered" evidence="1">
    <location>
        <begin position="159"/>
        <end position="183"/>
    </location>
</feature>
<keyword evidence="3" id="KW-1185">Reference proteome</keyword>
<feature type="region of interest" description="Disordered" evidence="1">
    <location>
        <begin position="342"/>
        <end position="385"/>
    </location>
</feature>
<protein>
    <submittedName>
        <fullName evidence="2">tRNA processing endoribonuclease Trz1</fullName>
    </submittedName>
</protein>
<feature type="compositionally biased region" description="Low complexity" evidence="1">
    <location>
        <begin position="343"/>
        <end position="367"/>
    </location>
</feature>
<organism evidence="2 3">
    <name type="scientific">Purpureocillium lavendulum</name>
    <dbReference type="NCBI Taxonomy" id="1247861"/>
    <lineage>
        <taxon>Eukaryota</taxon>
        <taxon>Fungi</taxon>
        <taxon>Dikarya</taxon>
        <taxon>Ascomycota</taxon>
        <taxon>Pezizomycotina</taxon>
        <taxon>Sordariomycetes</taxon>
        <taxon>Hypocreomycetidae</taxon>
        <taxon>Hypocreales</taxon>
        <taxon>Ophiocordycipitaceae</taxon>
        <taxon>Purpureocillium</taxon>
    </lineage>
</organism>
<dbReference type="AlphaFoldDB" id="A0AB34G964"/>
<evidence type="ECO:0000256" key="1">
    <source>
        <dbReference type="SAM" id="MobiDB-lite"/>
    </source>
</evidence>
<feature type="region of interest" description="Disordered" evidence="1">
    <location>
        <begin position="1"/>
        <end position="20"/>
    </location>
</feature>